<dbReference type="CDD" id="cd16373">
    <property type="entry name" value="DMSOR_beta_like"/>
    <property type="match status" value="1"/>
</dbReference>
<gene>
    <name evidence="7" type="primary">yccM_1</name>
    <name evidence="7" type="ORF">ERS852461_00383</name>
</gene>
<dbReference type="GO" id="GO:0051539">
    <property type="term" value="F:4 iron, 4 sulfur cluster binding"/>
    <property type="evidence" value="ECO:0007669"/>
    <property type="project" value="UniProtKB-KW"/>
</dbReference>
<dbReference type="SUPFAM" id="SSF54862">
    <property type="entry name" value="4Fe-4S ferredoxins"/>
    <property type="match status" value="2"/>
</dbReference>
<dbReference type="FunFam" id="3.30.70.20:FF:000057">
    <property type="entry name" value="Ferredoxin-type protein NapF"/>
    <property type="match status" value="1"/>
</dbReference>
<evidence type="ECO:0000256" key="2">
    <source>
        <dbReference type="ARBA" id="ARBA00022485"/>
    </source>
</evidence>
<dbReference type="EMBL" id="CZAE01000002">
    <property type="protein sequence ID" value="CUO49628.1"/>
    <property type="molecule type" value="Genomic_DNA"/>
</dbReference>
<dbReference type="PROSITE" id="PS00198">
    <property type="entry name" value="4FE4S_FER_1"/>
    <property type="match status" value="2"/>
</dbReference>
<dbReference type="RefSeq" id="WP_055268753.1">
    <property type="nucleotide sequence ID" value="NZ_CABMFH010000002.1"/>
</dbReference>
<dbReference type="PROSITE" id="PS51379">
    <property type="entry name" value="4FE4S_FER_2"/>
    <property type="match status" value="6"/>
</dbReference>
<evidence type="ECO:0000313" key="8">
    <source>
        <dbReference type="Proteomes" id="UP000095606"/>
    </source>
</evidence>
<evidence type="ECO:0000256" key="5">
    <source>
        <dbReference type="ARBA" id="ARBA00023004"/>
    </source>
</evidence>
<evidence type="ECO:0000256" key="1">
    <source>
        <dbReference type="ARBA" id="ARBA00022448"/>
    </source>
</evidence>
<evidence type="ECO:0000313" key="7">
    <source>
        <dbReference type="EMBL" id="CUO49628.1"/>
    </source>
</evidence>
<evidence type="ECO:0000256" key="3">
    <source>
        <dbReference type="ARBA" id="ARBA00022723"/>
    </source>
</evidence>
<dbReference type="Pfam" id="PF12838">
    <property type="entry name" value="Fer4_7"/>
    <property type="match status" value="1"/>
</dbReference>
<dbReference type="GO" id="GO:0046872">
    <property type="term" value="F:metal ion binding"/>
    <property type="evidence" value="ECO:0007669"/>
    <property type="project" value="UniProtKB-KW"/>
</dbReference>
<dbReference type="Proteomes" id="UP000095606">
    <property type="component" value="Unassembled WGS sequence"/>
</dbReference>
<dbReference type="Pfam" id="PF12801">
    <property type="entry name" value="Fer4_5"/>
    <property type="match status" value="2"/>
</dbReference>
<dbReference type="InterPro" id="IPR017896">
    <property type="entry name" value="4Fe4S_Fe-S-bd"/>
</dbReference>
<keyword evidence="6" id="KW-0411">Iron-sulfur</keyword>
<accession>A0A174FL29</accession>
<dbReference type="InterPro" id="IPR051684">
    <property type="entry name" value="Electron_Trans/Redox"/>
</dbReference>
<dbReference type="Gene3D" id="3.30.70.20">
    <property type="match status" value="3"/>
</dbReference>
<evidence type="ECO:0000256" key="4">
    <source>
        <dbReference type="ARBA" id="ARBA00022982"/>
    </source>
</evidence>
<dbReference type="PANTHER" id="PTHR30176">
    <property type="entry name" value="FERREDOXIN-TYPE PROTEIN NAPH"/>
    <property type="match status" value="1"/>
</dbReference>
<organism evidence="7 8">
    <name type="scientific">Bacteroides faecis</name>
    <dbReference type="NCBI Taxonomy" id="674529"/>
    <lineage>
        <taxon>Bacteria</taxon>
        <taxon>Pseudomonadati</taxon>
        <taxon>Bacteroidota</taxon>
        <taxon>Bacteroidia</taxon>
        <taxon>Bacteroidales</taxon>
        <taxon>Bacteroidaceae</taxon>
        <taxon>Bacteroides</taxon>
    </lineage>
</organism>
<evidence type="ECO:0000256" key="6">
    <source>
        <dbReference type="ARBA" id="ARBA00023014"/>
    </source>
</evidence>
<accession>A0A3E5GKU1</accession>
<proteinExistence type="predicted"/>
<keyword evidence="2" id="KW-0004">4Fe-4S</keyword>
<keyword evidence="3" id="KW-0479">Metal-binding</keyword>
<name>A0A3E5GKU1_9BACE</name>
<sequence>MLRKIRIGMSVVLFALITFYFLDFADILPNSFHRLAHIQFVPAVLSLSIGILIVLIALTLLFGRIYCSTICPMGILQDVIARISKSTGKKKKRYKYSPAKNILRWTVLGVTVIASVCGFVAVLGLLDPYSAYGRIIVHIFKPVYMLGNNLLESIFSRFDNYTFYQVDTSIVSLSSLLIAIMTFAVIMILAWKHGRTWCNTICPVGTVLGLLSRYSLFKVRIDTAKCNGCGLCATKCKAACIHNKEHTIDYSRCVDCFDCLEACKQKALVYAPALKKQQLSSAVENPTSTTAEQSSATADSSKRRFLLAGLATAGAAPKLLSKVQESIATMEGKTAYKKENPITPPGSVSQKRFQQHCTSCHLCVSKCPSHVLKPAFMEYGLGGIMQPTVSFEKGFCNFDCTVCGDVCPNGAIPPLTVEQKHLTQMGYVVFIEENCIVLTDGTSCGACSEHCPTQAIAMVPYKDGLTIPHINTEICVGCGGCEYVCPARPFRAVYIEGNPVQKEAKPFKESEEHKVEIDDFGF</sequence>
<reference evidence="7 8" key="1">
    <citation type="submission" date="2015-09" db="EMBL/GenBank/DDBJ databases">
        <authorList>
            <consortium name="Pathogen Informatics"/>
        </authorList>
    </citation>
    <scope>NUCLEOTIDE SEQUENCE [LARGE SCALE GENOMIC DNA]</scope>
    <source>
        <strain evidence="7 8">2789STDY5834846</strain>
    </source>
</reference>
<dbReference type="GeneID" id="69590493"/>
<dbReference type="PANTHER" id="PTHR30176:SF3">
    <property type="entry name" value="FERREDOXIN-TYPE PROTEIN NAPH"/>
    <property type="match status" value="1"/>
</dbReference>
<dbReference type="GO" id="GO:0005886">
    <property type="term" value="C:plasma membrane"/>
    <property type="evidence" value="ECO:0007669"/>
    <property type="project" value="TreeGrafter"/>
</dbReference>
<dbReference type="AlphaFoldDB" id="A0A3E5GKU1"/>
<protein>
    <submittedName>
        <fullName evidence="7">Ferredoxin-type protein</fullName>
    </submittedName>
</protein>
<keyword evidence="5" id="KW-0408">Iron</keyword>
<dbReference type="FunFam" id="3.30.70.20:FF:000046">
    <property type="entry name" value="Periplasmic [Fe] hydrogenase large subunit"/>
    <property type="match status" value="1"/>
</dbReference>
<dbReference type="InterPro" id="IPR017900">
    <property type="entry name" value="4Fe4S_Fe_S_CS"/>
</dbReference>
<keyword evidence="4" id="KW-0249">Electron transport</keyword>
<keyword evidence="1" id="KW-0813">Transport</keyword>